<protein>
    <submittedName>
        <fullName evidence="1">Uncharacterized protein</fullName>
    </submittedName>
</protein>
<dbReference type="Proteomes" id="UP001246576">
    <property type="component" value="Unassembled WGS sequence"/>
</dbReference>
<accession>A0ABU2EGK8</accession>
<gene>
    <name evidence="1" type="ORF">RI048_02130</name>
</gene>
<proteinExistence type="predicted"/>
<evidence type="ECO:0000313" key="2">
    <source>
        <dbReference type="Proteomes" id="UP001246576"/>
    </source>
</evidence>
<dbReference type="EMBL" id="JAVLSJ010000001">
    <property type="protein sequence ID" value="MDR9847002.1"/>
    <property type="molecule type" value="Genomic_DNA"/>
</dbReference>
<keyword evidence="2" id="KW-1185">Reference proteome</keyword>
<evidence type="ECO:0000313" key="1">
    <source>
        <dbReference type="EMBL" id="MDR9847002.1"/>
    </source>
</evidence>
<sequence length="76" mass="8044">MKIEVKNLDDVKVKAITAVAPTGSPESAEYDNGLRETFIEPGQSAQIDLQGVVGEVVLRAYVEQGTVPEVSINTGA</sequence>
<organism evidence="1 2">
    <name type="scientific">Herbaspirillum huttiense subsp. lycopersici</name>
    <dbReference type="NCBI Taxonomy" id="3074428"/>
    <lineage>
        <taxon>Bacteria</taxon>
        <taxon>Pseudomonadati</taxon>
        <taxon>Pseudomonadota</taxon>
        <taxon>Betaproteobacteria</taxon>
        <taxon>Burkholderiales</taxon>
        <taxon>Oxalobacteraceae</taxon>
        <taxon>Herbaspirillum</taxon>
    </lineage>
</organism>
<comment type="caution">
    <text evidence="1">The sequence shown here is derived from an EMBL/GenBank/DDBJ whole genome shotgun (WGS) entry which is preliminary data.</text>
</comment>
<dbReference type="RefSeq" id="WP_310839424.1">
    <property type="nucleotide sequence ID" value="NZ_JAVLSJ010000001.1"/>
</dbReference>
<name>A0ABU2EGK8_9BURK</name>
<reference evidence="1" key="1">
    <citation type="submission" date="2023-09" db="EMBL/GenBank/DDBJ databases">
        <title>Description of first Herbaspirillum huttiense subsp. nephrolepsisexaltata and Herbaspirillum huttiense subsp. lycopersicon.</title>
        <authorList>
            <person name="Poudel M."/>
            <person name="Sharma A."/>
            <person name="Goss E."/>
            <person name="Tapia J.H."/>
            <person name="Harmon C.M."/>
            <person name="Jones J.B."/>
        </authorList>
    </citation>
    <scope>NUCLEOTIDE SEQUENCE</scope>
    <source>
        <strain evidence="1">SE1</strain>
    </source>
</reference>